<dbReference type="EMBL" id="OY660864">
    <property type="protein sequence ID" value="CAJ1050082.1"/>
    <property type="molecule type" value="Genomic_DNA"/>
</dbReference>
<accession>A0AAV1EMU6</accession>
<proteinExistence type="predicted"/>
<reference evidence="1" key="1">
    <citation type="submission" date="2023-08" db="EMBL/GenBank/DDBJ databases">
        <authorList>
            <person name="Alioto T."/>
            <person name="Alioto T."/>
            <person name="Gomez Garrido J."/>
        </authorList>
    </citation>
    <scope>NUCLEOTIDE SEQUENCE</scope>
</reference>
<dbReference type="AlphaFoldDB" id="A0AAV1EMU6"/>
<sequence length="105" mass="12173">MSRVQQLRDRLERLRCGLERLRCGLERLRSGLERLRSGLAEVAQLKAVRAPLSERRSAHFPGTRQQDRVFSQIQTPVLFDMKSTDTGSLCWYYMDRFPVGSSAWS</sequence>
<evidence type="ECO:0000313" key="1">
    <source>
        <dbReference type="EMBL" id="CAJ1050082.1"/>
    </source>
</evidence>
<evidence type="ECO:0000313" key="2">
    <source>
        <dbReference type="Proteomes" id="UP001178508"/>
    </source>
</evidence>
<name>A0AAV1EMU6_XYRNO</name>
<gene>
    <name evidence="1" type="ORF">XNOV1_A015747</name>
</gene>
<protein>
    <submittedName>
        <fullName evidence="1">Uncharacterized protein</fullName>
    </submittedName>
</protein>
<organism evidence="1 2">
    <name type="scientific">Xyrichtys novacula</name>
    <name type="common">Pearly razorfish</name>
    <name type="synonym">Hemipteronotus novacula</name>
    <dbReference type="NCBI Taxonomy" id="13765"/>
    <lineage>
        <taxon>Eukaryota</taxon>
        <taxon>Metazoa</taxon>
        <taxon>Chordata</taxon>
        <taxon>Craniata</taxon>
        <taxon>Vertebrata</taxon>
        <taxon>Euteleostomi</taxon>
        <taxon>Actinopterygii</taxon>
        <taxon>Neopterygii</taxon>
        <taxon>Teleostei</taxon>
        <taxon>Neoteleostei</taxon>
        <taxon>Acanthomorphata</taxon>
        <taxon>Eupercaria</taxon>
        <taxon>Labriformes</taxon>
        <taxon>Labridae</taxon>
        <taxon>Xyrichtys</taxon>
    </lineage>
</organism>
<dbReference type="Proteomes" id="UP001178508">
    <property type="component" value="Chromosome 1"/>
</dbReference>
<keyword evidence="2" id="KW-1185">Reference proteome</keyword>